<protein>
    <submittedName>
        <fullName evidence="1">Uncharacterized protein</fullName>
    </submittedName>
</protein>
<dbReference type="AlphaFoldDB" id="A0A238J100"/>
<dbReference type="Proteomes" id="UP000201838">
    <property type="component" value="Unassembled WGS sequence"/>
</dbReference>
<proteinExistence type="predicted"/>
<dbReference type="EMBL" id="FXXQ01000006">
    <property type="protein sequence ID" value="SMX23993.1"/>
    <property type="molecule type" value="Genomic_DNA"/>
</dbReference>
<name>A0A238J100_9RHOB</name>
<accession>A0A238J100</accession>
<sequence>MNTCDFQGRIAVTPEVAETKIALSRTLNS</sequence>
<organism evidence="1 2">
    <name type="scientific">Boseongicola aestuarii</name>
    <dbReference type="NCBI Taxonomy" id="1470561"/>
    <lineage>
        <taxon>Bacteria</taxon>
        <taxon>Pseudomonadati</taxon>
        <taxon>Pseudomonadota</taxon>
        <taxon>Alphaproteobacteria</taxon>
        <taxon>Rhodobacterales</taxon>
        <taxon>Paracoccaceae</taxon>
        <taxon>Boseongicola</taxon>
    </lineage>
</organism>
<gene>
    <name evidence="1" type="ORF">BOA8489_02107</name>
</gene>
<evidence type="ECO:0000313" key="1">
    <source>
        <dbReference type="EMBL" id="SMX23993.1"/>
    </source>
</evidence>
<keyword evidence="2" id="KW-1185">Reference proteome</keyword>
<evidence type="ECO:0000313" key="2">
    <source>
        <dbReference type="Proteomes" id="UP000201838"/>
    </source>
</evidence>
<reference evidence="1 2" key="1">
    <citation type="submission" date="2017-05" db="EMBL/GenBank/DDBJ databases">
        <authorList>
            <person name="Song R."/>
            <person name="Chenine A.L."/>
            <person name="Ruprecht R.M."/>
        </authorList>
    </citation>
    <scope>NUCLEOTIDE SEQUENCE [LARGE SCALE GENOMIC DNA]</scope>
    <source>
        <strain evidence="1 2">CECT 8489</strain>
    </source>
</reference>